<sequence length="119" mass="13618">MLLSLVTISVFLIADIYLGKDLLSRDIDDSNGNISLMIVHMHWMPLLISELGSFWEWNPSVIKTTNRIRKMDKKLNGTNILAVLVIEPREVGSNLEQDLIYHLHSSSFLPFLPHSRHVP</sequence>
<gene>
    <name evidence="2" type="ORF">GCK72_005517</name>
</gene>
<dbReference type="GeneID" id="78774103"/>
<dbReference type="RefSeq" id="XP_053589413.1">
    <property type="nucleotide sequence ID" value="XM_053725219.1"/>
</dbReference>
<feature type="chain" id="PRO_5025331868" evidence="1">
    <location>
        <begin position="20"/>
        <end position="119"/>
    </location>
</feature>
<keyword evidence="1" id="KW-0732">Signal</keyword>
<protein>
    <submittedName>
        <fullName evidence="2">Uncharacterized protein</fullName>
    </submittedName>
</protein>
<evidence type="ECO:0000313" key="3">
    <source>
        <dbReference type="Proteomes" id="UP000483820"/>
    </source>
</evidence>
<evidence type="ECO:0000313" key="2">
    <source>
        <dbReference type="EMBL" id="KAF1765565.1"/>
    </source>
</evidence>
<organism evidence="2 3">
    <name type="scientific">Caenorhabditis remanei</name>
    <name type="common">Caenorhabditis vulgaris</name>
    <dbReference type="NCBI Taxonomy" id="31234"/>
    <lineage>
        <taxon>Eukaryota</taxon>
        <taxon>Metazoa</taxon>
        <taxon>Ecdysozoa</taxon>
        <taxon>Nematoda</taxon>
        <taxon>Chromadorea</taxon>
        <taxon>Rhabditida</taxon>
        <taxon>Rhabditina</taxon>
        <taxon>Rhabditomorpha</taxon>
        <taxon>Rhabditoidea</taxon>
        <taxon>Rhabditidae</taxon>
        <taxon>Peloderinae</taxon>
        <taxon>Caenorhabditis</taxon>
    </lineage>
</organism>
<reference evidence="2 3" key="1">
    <citation type="submission" date="2019-12" db="EMBL/GenBank/DDBJ databases">
        <title>Chromosome-level assembly of the Caenorhabditis remanei genome.</title>
        <authorList>
            <person name="Teterina A.A."/>
            <person name="Willis J.H."/>
            <person name="Phillips P.C."/>
        </authorList>
    </citation>
    <scope>NUCLEOTIDE SEQUENCE [LARGE SCALE GENOMIC DNA]</scope>
    <source>
        <strain evidence="2 3">PX506</strain>
        <tissue evidence="2">Whole organism</tissue>
    </source>
</reference>
<dbReference type="EMBL" id="WUAV01000002">
    <property type="protein sequence ID" value="KAF1765565.1"/>
    <property type="molecule type" value="Genomic_DNA"/>
</dbReference>
<evidence type="ECO:0000256" key="1">
    <source>
        <dbReference type="SAM" id="SignalP"/>
    </source>
</evidence>
<dbReference type="CTD" id="78774103"/>
<comment type="caution">
    <text evidence="2">The sequence shown here is derived from an EMBL/GenBank/DDBJ whole genome shotgun (WGS) entry which is preliminary data.</text>
</comment>
<accession>A0A6A5HDZ9</accession>
<dbReference type="KEGG" id="crq:GCK72_005517"/>
<name>A0A6A5HDZ9_CAERE</name>
<dbReference type="AlphaFoldDB" id="A0A6A5HDZ9"/>
<dbReference type="Proteomes" id="UP000483820">
    <property type="component" value="Chromosome II"/>
</dbReference>
<proteinExistence type="predicted"/>
<feature type="signal peptide" evidence="1">
    <location>
        <begin position="1"/>
        <end position="19"/>
    </location>
</feature>